<dbReference type="EMBL" id="CP022188">
    <property type="protein sequence ID" value="AWI80608.1"/>
    <property type="molecule type" value="Genomic_DNA"/>
</dbReference>
<reference evidence="1 2" key="1">
    <citation type="submission" date="2017-06" db="EMBL/GenBank/DDBJ databases">
        <title>Azoarcus sp. TSNA42 complete genome sequence.</title>
        <authorList>
            <person name="Woo J.-H."/>
            <person name="Kim H.-S."/>
        </authorList>
    </citation>
    <scope>NUCLEOTIDE SEQUENCE [LARGE SCALE GENOMIC DNA]</scope>
    <source>
        <strain evidence="1 2">TSNA42</strain>
    </source>
</reference>
<proteinExistence type="predicted"/>
<sequence>MSLRKFHFQNPASLSAYLVTLYSDHTGKISGHANRQALKSDRGLNAAEIPTVYLKVDQQIGSILLGAGATDSYLSQVRAFDDGKLLADVLP</sequence>
<dbReference type="Proteomes" id="UP000244902">
    <property type="component" value="Chromosome"/>
</dbReference>
<gene>
    <name evidence="1" type="ORF">CEW87_15285</name>
</gene>
<evidence type="ECO:0000313" key="1">
    <source>
        <dbReference type="EMBL" id="AWI80608.1"/>
    </source>
</evidence>
<dbReference type="RefSeq" id="WP_108974332.1">
    <property type="nucleotide sequence ID" value="NZ_CP022188.1"/>
</dbReference>
<dbReference type="AlphaFoldDB" id="A0A2U8H4R8"/>
<protein>
    <submittedName>
        <fullName evidence="1">Uncharacterized protein</fullName>
    </submittedName>
</protein>
<accession>A0A2U8H4R8</accession>
<name>A0A2U8H4R8_9RHOO</name>
<evidence type="ECO:0000313" key="2">
    <source>
        <dbReference type="Proteomes" id="UP000244902"/>
    </source>
</evidence>
<organism evidence="1 2">
    <name type="scientific">Parazoarcus communis</name>
    <dbReference type="NCBI Taxonomy" id="41977"/>
    <lineage>
        <taxon>Bacteria</taxon>
        <taxon>Pseudomonadati</taxon>
        <taxon>Pseudomonadota</taxon>
        <taxon>Betaproteobacteria</taxon>
        <taxon>Rhodocyclales</taxon>
        <taxon>Zoogloeaceae</taxon>
        <taxon>Parazoarcus</taxon>
    </lineage>
</organism>